<feature type="compositionally biased region" description="Basic and acidic residues" evidence="1">
    <location>
        <begin position="224"/>
        <end position="243"/>
    </location>
</feature>
<feature type="compositionally biased region" description="Acidic residues" evidence="1">
    <location>
        <begin position="198"/>
        <end position="222"/>
    </location>
</feature>
<dbReference type="AlphaFoldDB" id="A0A0C3BUB3"/>
<dbReference type="Proteomes" id="UP000053424">
    <property type="component" value="Unassembled WGS sequence"/>
</dbReference>
<dbReference type="EMBL" id="KN831817">
    <property type="protein sequence ID" value="KIM35644.1"/>
    <property type="molecule type" value="Genomic_DNA"/>
</dbReference>
<protein>
    <recommendedName>
        <fullName evidence="2">DUF6532 domain-containing protein</fullName>
    </recommendedName>
</protein>
<reference evidence="4" key="2">
    <citation type="submission" date="2015-01" db="EMBL/GenBank/DDBJ databases">
        <title>Evolutionary Origins and Diversification of the Mycorrhizal Mutualists.</title>
        <authorList>
            <consortium name="DOE Joint Genome Institute"/>
            <consortium name="Mycorrhizal Genomics Consortium"/>
            <person name="Kohler A."/>
            <person name="Kuo A."/>
            <person name="Nagy L.G."/>
            <person name="Floudas D."/>
            <person name="Copeland A."/>
            <person name="Barry K.W."/>
            <person name="Cichocki N."/>
            <person name="Veneault-Fourrey C."/>
            <person name="LaButti K."/>
            <person name="Lindquist E.A."/>
            <person name="Lipzen A."/>
            <person name="Lundell T."/>
            <person name="Morin E."/>
            <person name="Murat C."/>
            <person name="Riley R."/>
            <person name="Ohm R."/>
            <person name="Sun H."/>
            <person name="Tunlid A."/>
            <person name="Henrissat B."/>
            <person name="Grigoriev I.V."/>
            <person name="Hibbett D.S."/>
            <person name="Martin F."/>
        </authorList>
    </citation>
    <scope>NUCLEOTIDE SEQUENCE [LARGE SCALE GENOMIC DNA]</scope>
    <source>
        <strain evidence="4">h7</strain>
    </source>
</reference>
<sequence length="571" mass="63179">MANKKKQTSQSNTHKKMGATTTVAPPAQAQVRRNTRGSTTASSQPAPLANTRKRNNSQTIGPPPKKQKADVASAVKVTSKAKSTSTRRRPAAILSDDGDEDENSVAGSPRHERHHHEDNSVSEDEEQDQSESANESNDDGDDLARLDEAELKQRFASEAPRWNDRTACRPSKQIFDEDDEAGVPSEHGPVDLTTASEFDGDFGNDSEEKEDQVESNDSDSDISLEGRKKTAPSKRDIARRSEVPRFQASKPAAPSHQSKGRVNSRQRQREGSENKDINGGWPTEAHYVPILPNSRMLSVTAQPVPMMKTLRAAIRVVSGDAIFDSTYPSVETAAYKTYRRDVLYNSATKLGYKKLAIRFRDDSELWKVSAAILNARVSNIRTGCKEVASSKIEGFYLSRARGAVATVELIKSLIEKTDYIYPSNEGGAVDTKQPFFHPAIISTIKEYFFTGSRGSKADKHDNRFKSSLATKASERELPIAMVSFVASMIHASLDNWADGSYQKKGDFRAEAYEDVYNGHSMFLNDLKAKKPIFFHKLMAGLYNEVASKQNKSAHVISRNNMARLNLDDIDG</sequence>
<dbReference type="Pfam" id="PF20149">
    <property type="entry name" value="DUF6532"/>
    <property type="match status" value="1"/>
</dbReference>
<feature type="compositionally biased region" description="Acidic residues" evidence="1">
    <location>
        <begin position="120"/>
        <end position="129"/>
    </location>
</feature>
<name>A0A0C3BUB3_HEBCY</name>
<keyword evidence="4" id="KW-1185">Reference proteome</keyword>
<reference evidence="3 4" key="1">
    <citation type="submission" date="2014-04" db="EMBL/GenBank/DDBJ databases">
        <authorList>
            <consortium name="DOE Joint Genome Institute"/>
            <person name="Kuo A."/>
            <person name="Gay G."/>
            <person name="Dore J."/>
            <person name="Kohler A."/>
            <person name="Nagy L.G."/>
            <person name="Floudas D."/>
            <person name="Copeland A."/>
            <person name="Barry K.W."/>
            <person name="Cichocki N."/>
            <person name="Veneault-Fourrey C."/>
            <person name="LaButti K."/>
            <person name="Lindquist E.A."/>
            <person name="Lipzen A."/>
            <person name="Lundell T."/>
            <person name="Morin E."/>
            <person name="Murat C."/>
            <person name="Sun H."/>
            <person name="Tunlid A."/>
            <person name="Henrissat B."/>
            <person name="Grigoriev I.V."/>
            <person name="Hibbett D.S."/>
            <person name="Martin F."/>
            <person name="Nordberg H.P."/>
            <person name="Cantor M.N."/>
            <person name="Hua S.X."/>
        </authorList>
    </citation>
    <scope>NUCLEOTIDE SEQUENCE [LARGE SCALE GENOMIC DNA]</scope>
    <source>
        <strain evidence="4">h7</strain>
    </source>
</reference>
<dbReference type="STRING" id="686832.A0A0C3BUB3"/>
<evidence type="ECO:0000259" key="2">
    <source>
        <dbReference type="Pfam" id="PF20149"/>
    </source>
</evidence>
<feature type="compositionally biased region" description="Low complexity" evidence="1">
    <location>
        <begin position="19"/>
        <end position="31"/>
    </location>
</feature>
<proteinExistence type="predicted"/>
<dbReference type="OrthoDB" id="3225557at2759"/>
<feature type="compositionally biased region" description="Basic residues" evidence="1">
    <location>
        <begin position="1"/>
        <end position="17"/>
    </location>
</feature>
<feature type="compositionally biased region" description="Basic and acidic residues" evidence="1">
    <location>
        <begin position="142"/>
        <end position="167"/>
    </location>
</feature>
<evidence type="ECO:0000313" key="4">
    <source>
        <dbReference type="Proteomes" id="UP000053424"/>
    </source>
</evidence>
<dbReference type="HOGENOM" id="CLU_030045_0_0_1"/>
<evidence type="ECO:0000313" key="3">
    <source>
        <dbReference type="EMBL" id="KIM35644.1"/>
    </source>
</evidence>
<accession>A0A0C3BUB3</accession>
<dbReference type="InterPro" id="IPR045341">
    <property type="entry name" value="DUF6532"/>
</dbReference>
<feature type="domain" description="DUF6532" evidence="2">
    <location>
        <begin position="313"/>
        <end position="525"/>
    </location>
</feature>
<organism evidence="3 4">
    <name type="scientific">Hebeloma cylindrosporum</name>
    <dbReference type="NCBI Taxonomy" id="76867"/>
    <lineage>
        <taxon>Eukaryota</taxon>
        <taxon>Fungi</taxon>
        <taxon>Dikarya</taxon>
        <taxon>Basidiomycota</taxon>
        <taxon>Agaricomycotina</taxon>
        <taxon>Agaricomycetes</taxon>
        <taxon>Agaricomycetidae</taxon>
        <taxon>Agaricales</taxon>
        <taxon>Agaricineae</taxon>
        <taxon>Hymenogastraceae</taxon>
        <taxon>Hebeloma</taxon>
    </lineage>
</organism>
<feature type="compositionally biased region" description="Polar residues" evidence="1">
    <location>
        <begin position="36"/>
        <end position="45"/>
    </location>
</feature>
<feature type="region of interest" description="Disordered" evidence="1">
    <location>
        <begin position="1"/>
        <end position="282"/>
    </location>
</feature>
<gene>
    <name evidence="3" type="ORF">M413DRAFT_32395</name>
</gene>
<feature type="compositionally biased region" description="Basic and acidic residues" evidence="1">
    <location>
        <begin position="267"/>
        <end position="276"/>
    </location>
</feature>
<evidence type="ECO:0000256" key="1">
    <source>
        <dbReference type="SAM" id="MobiDB-lite"/>
    </source>
</evidence>